<feature type="region of interest" description="Disordered" evidence="1">
    <location>
        <begin position="268"/>
        <end position="661"/>
    </location>
</feature>
<feature type="transmembrane region" description="Helical" evidence="2">
    <location>
        <begin position="958"/>
        <end position="978"/>
    </location>
</feature>
<feature type="compositionally biased region" description="Low complexity" evidence="1">
    <location>
        <begin position="442"/>
        <end position="455"/>
    </location>
</feature>
<dbReference type="OrthoDB" id="373294at2759"/>
<feature type="region of interest" description="Disordered" evidence="1">
    <location>
        <begin position="738"/>
        <end position="815"/>
    </location>
</feature>
<gene>
    <name evidence="3" type="ORF">PVPCR_1104820</name>
</gene>
<feature type="compositionally biased region" description="Basic and acidic residues" evidence="1">
    <location>
        <begin position="621"/>
        <end position="632"/>
    </location>
</feature>
<feature type="compositionally biased region" description="Low complexity" evidence="1">
    <location>
        <begin position="557"/>
        <end position="576"/>
    </location>
</feature>
<feature type="transmembrane region" description="Helical" evidence="2">
    <location>
        <begin position="878"/>
        <end position="899"/>
    </location>
</feature>
<feature type="compositionally biased region" description="Low complexity" evidence="1">
    <location>
        <begin position="588"/>
        <end position="598"/>
    </location>
</feature>
<feature type="compositionally biased region" description="Gly residues" evidence="1">
    <location>
        <begin position="456"/>
        <end position="468"/>
    </location>
</feature>
<accession>A0A6V7T6X6</accession>
<evidence type="ECO:0000256" key="2">
    <source>
        <dbReference type="SAM" id="Phobius"/>
    </source>
</evidence>
<feature type="compositionally biased region" description="Low complexity" evidence="1">
    <location>
        <begin position="397"/>
        <end position="406"/>
    </location>
</feature>
<dbReference type="AlphaFoldDB" id="A0A6V7T6X6"/>
<feature type="compositionally biased region" description="Gly residues" evidence="1">
    <location>
        <begin position="426"/>
        <end position="441"/>
    </location>
</feature>
<keyword evidence="2" id="KW-0472">Membrane</keyword>
<protein>
    <submittedName>
        <fullName evidence="3">PIR protein CIR protein</fullName>
    </submittedName>
</protein>
<dbReference type="InterPro" id="IPR006477">
    <property type="entry name" value="Yir_bir_cir"/>
</dbReference>
<feature type="compositionally biased region" description="Pro residues" evidence="1">
    <location>
        <begin position="765"/>
        <end position="792"/>
    </location>
</feature>
<evidence type="ECO:0000313" key="3">
    <source>
        <dbReference type="EMBL" id="CAD2109157.1"/>
    </source>
</evidence>
<organism evidence="3 4">
    <name type="scientific">Plasmodium vinckei petteri</name>
    <dbReference type="NCBI Taxonomy" id="138298"/>
    <lineage>
        <taxon>Eukaryota</taxon>
        <taxon>Sar</taxon>
        <taxon>Alveolata</taxon>
        <taxon>Apicomplexa</taxon>
        <taxon>Aconoidasida</taxon>
        <taxon>Haemosporida</taxon>
        <taxon>Plasmodiidae</taxon>
        <taxon>Plasmodium</taxon>
        <taxon>Plasmodium (Vinckeia)</taxon>
    </lineage>
</organism>
<sequence>MDDKTCDLLNEVDEYFNNRGVNVVKFNKNISLKNKCPYDETSKEYKCTTNNDRVNALSAYLYEKISEINKTYKEKYGVSKHIEVFMIWLGDKLFKIDNDYKITLEESYKNNLENSMGNVNYWKAIDSQKIYKKATIKKMSDYYSLLNYICKLINEYNKNPQSPNRSRLGNYSTQCDNFYKTIHKSINGCKPYLQLLDSLKTIFEIFRIYKIVNNYNIKEPDKTLLLNRVKSLTTFQNENRYFVTVNAALSFDDKECLVVKSNDEQIGEKIASQKPKNPVRGTQARVPGNAQHGNTGTRKPASPHPKRPPTQPTTLKQPSGKLKLPPPSPAKPVAVKPAPPPPPPPQSLPSTPSQTGNELKTPQAGKPHQNEPGGTVNGAGGGKGNTGSGVNGGGSVQGNQGSISGASGDGSRGSSKTQTGSDIGTGSLGGEPGGAAGGKGGSNNNLGVKNSVSDASGGGTSSGASGGQDGRKVGSNDVAGGKVDGKGGTSGEKGGKSSGSVVAQGDQGGSSGGSDDGSGGTGSGPGGQTKLSRNLPQGNPVPAQSATAPSETGTPQSAGTIPPTSASTSSPQDPATLPQPQPQPDPKPQQTQQVQQPTLPIPAPPQNDPASQIPQTGGSSDKNEPKDSDNSKGYKNGASDNTGGSSSGSKDPGGGPSDLASNTSGGSFNLLSPFLGFIFNGTNKFNQASQFIEKNRQNFENAKNKISDAYNNTVDNLKNAYNASSDYLNNFINNVNSQLNQVGSPSKSDGNQDGSGSPTGGGNPSTPPIDPQPPSPQITPPDPVPTAPPTTPIDPTLQKQSSPQPQYIIPHPPQLGPFIQKTPGKAISQLVKSLSSNPSLKKTWNIFPTTWNGSGDCKPEIKFINTTLLCCTSEQCSLTGIPVILVLIPIILLIAYKYLSFGSSKKSEKKNMKRVINFHDGNRKTKIIISSYDKKKDLKPVINSVGKKKDTLLNIYKLIQADPMPFINLFFLLIFFVYKRKRDTIE</sequence>
<feature type="compositionally biased region" description="Polar residues" evidence="1">
    <location>
        <begin position="738"/>
        <end position="752"/>
    </location>
</feature>
<name>A0A6V7T6X6_PLAVN</name>
<feature type="compositionally biased region" description="Pro residues" evidence="1">
    <location>
        <begin position="337"/>
        <end position="347"/>
    </location>
</feature>
<keyword evidence="2" id="KW-1133">Transmembrane helix</keyword>
<dbReference type="VEuPathDB" id="PlasmoDB:PVPCR_1104820"/>
<keyword evidence="2" id="KW-0812">Transmembrane</keyword>
<proteinExistence type="predicted"/>
<feature type="compositionally biased region" description="Polar residues" evidence="1">
    <location>
        <begin position="529"/>
        <end position="556"/>
    </location>
</feature>
<feature type="compositionally biased region" description="Gly residues" evidence="1">
    <location>
        <begin position="375"/>
        <end position="396"/>
    </location>
</feature>
<dbReference type="EMBL" id="LR865416">
    <property type="protein sequence ID" value="CAD2109157.1"/>
    <property type="molecule type" value="Genomic_DNA"/>
</dbReference>
<reference evidence="3 4" key="1">
    <citation type="submission" date="2020-08" db="EMBL/GenBank/DDBJ databases">
        <authorList>
            <person name="Ramaprasad A."/>
        </authorList>
    </citation>
    <scope>NUCLEOTIDE SEQUENCE [LARGE SCALE GENOMIC DNA]</scope>
</reference>
<feature type="compositionally biased region" description="Polar residues" evidence="1">
    <location>
        <begin position="608"/>
        <end position="620"/>
    </location>
</feature>
<dbReference type="Proteomes" id="UP000515268">
    <property type="component" value="Chromosome PVPCR_11"/>
</dbReference>
<feature type="compositionally biased region" description="Pro residues" evidence="1">
    <location>
        <begin position="577"/>
        <end position="587"/>
    </location>
</feature>
<dbReference type="Pfam" id="PF06022">
    <property type="entry name" value="Cir_Bir_Yir"/>
    <property type="match status" value="1"/>
</dbReference>
<feature type="compositionally biased region" description="Low complexity" evidence="1">
    <location>
        <begin position="793"/>
        <end position="809"/>
    </location>
</feature>
<keyword evidence="4" id="KW-1185">Reference proteome</keyword>
<evidence type="ECO:0000256" key="1">
    <source>
        <dbReference type="SAM" id="MobiDB-lite"/>
    </source>
</evidence>
<feature type="compositionally biased region" description="Gly residues" evidence="1">
    <location>
        <begin position="506"/>
        <end position="527"/>
    </location>
</feature>
<evidence type="ECO:0000313" key="4">
    <source>
        <dbReference type="Proteomes" id="UP000515268"/>
    </source>
</evidence>